<dbReference type="AlphaFoldDB" id="Q8KM84"/>
<sequence>MKHQFALRTVPTYWFLPSLSASKFQIWRTPDLGDPLLSPCLSEPASWSIWNCHCSSSKLRS</sequence>
<reference evidence="1" key="1">
    <citation type="submission" date="2002-08" db="EMBL/GenBank/DDBJ databases">
        <title>Purification and analysis of Mycoplasma suis (Eperythrozoon suis) DNA from porcine blood.</title>
        <authorList>
            <person name="Hoelzle L.E."/>
            <person name="Adelt D."/>
            <person name="Hoelzle K."/>
            <person name="Heinritzi K."/>
            <person name="Wittenbrink M.M."/>
        </authorList>
    </citation>
    <scope>NUCLEOTIDE SEQUENCE</scope>
    <source>
        <strain evidence="1">54/96</strain>
    </source>
</reference>
<accession>Q8KM84</accession>
<name>Q8KM84_9MOLU</name>
<protein>
    <submittedName>
        <fullName evidence="1">Uncharacterized protein</fullName>
    </submittedName>
</protein>
<proteinExistence type="predicted"/>
<evidence type="ECO:0000313" key="1">
    <source>
        <dbReference type="EMBL" id="CAD44547.1"/>
    </source>
</evidence>
<organism evidence="1">
    <name type="scientific">Mycoplasma suis</name>
    <dbReference type="NCBI Taxonomy" id="57372"/>
    <lineage>
        <taxon>Bacteria</taxon>
        <taxon>Bacillati</taxon>
        <taxon>Mycoplasmatota</taxon>
        <taxon>Mollicutes</taxon>
        <taxon>Mycoplasmataceae</taxon>
        <taxon>Mycoplasma</taxon>
    </lineage>
</organism>
<dbReference type="EMBL" id="AJ504999">
    <property type="protein sequence ID" value="CAD44547.1"/>
    <property type="molecule type" value="Genomic_DNA"/>
</dbReference>